<feature type="region of interest" description="Disordered" evidence="1">
    <location>
        <begin position="38"/>
        <end position="69"/>
    </location>
</feature>
<dbReference type="AlphaFoldDB" id="A0A4Y7PPY9"/>
<protein>
    <submittedName>
        <fullName evidence="2">Uncharacterized protein</fullName>
    </submittedName>
</protein>
<dbReference type="OrthoDB" id="2653019at2759"/>
<dbReference type="VEuPathDB" id="FungiDB:BD410DRAFT_588719"/>
<evidence type="ECO:0000313" key="3">
    <source>
        <dbReference type="Proteomes" id="UP000294933"/>
    </source>
</evidence>
<dbReference type="Gene3D" id="3.80.10.10">
    <property type="entry name" value="Ribonuclease Inhibitor"/>
    <property type="match status" value="1"/>
</dbReference>
<dbReference type="Proteomes" id="UP000294933">
    <property type="component" value="Unassembled WGS sequence"/>
</dbReference>
<dbReference type="InterPro" id="IPR032675">
    <property type="entry name" value="LRR_dom_sf"/>
</dbReference>
<reference evidence="2 3" key="1">
    <citation type="submission" date="2018-06" db="EMBL/GenBank/DDBJ databases">
        <title>A transcriptomic atlas of mushroom development highlights an independent origin of complex multicellularity.</title>
        <authorList>
            <consortium name="DOE Joint Genome Institute"/>
            <person name="Krizsan K."/>
            <person name="Almasi E."/>
            <person name="Merenyi Z."/>
            <person name="Sahu N."/>
            <person name="Viragh M."/>
            <person name="Koszo T."/>
            <person name="Mondo S."/>
            <person name="Kiss B."/>
            <person name="Balint B."/>
            <person name="Kues U."/>
            <person name="Barry K."/>
            <person name="Hegedus J.C."/>
            <person name="Henrissat B."/>
            <person name="Johnson J."/>
            <person name="Lipzen A."/>
            <person name="Ohm R."/>
            <person name="Nagy I."/>
            <person name="Pangilinan J."/>
            <person name="Yan J."/>
            <person name="Xiong Y."/>
            <person name="Grigoriev I.V."/>
            <person name="Hibbett D.S."/>
            <person name="Nagy L.G."/>
        </authorList>
    </citation>
    <scope>NUCLEOTIDE SEQUENCE [LARGE SCALE GENOMIC DNA]</scope>
    <source>
        <strain evidence="2 3">SZMC22713</strain>
    </source>
</reference>
<dbReference type="EMBL" id="ML170232">
    <property type="protein sequence ID" value="TDL16922.1"/>
    <property type="molecule type" value="Genomic_DNA"/>
</dbReference>
<evidence type="ECO:0000313" key="2">
    <source>
        <dbReference type="EMBL" id="TDL16922.1"/>
    </source>
</evidence>
<keyword evidence="3" id="KW-1185">Reference proteome</keyword>
<dbReference type="STRING" id="50990.A0A4Y7PPY9"/>
<accession>A0A4Y7PPY9</accession>
<feature type="compositionally biased region" description="Acidic residues" evidence="1">
    <location>
        <begin position="46"/>
        <end position="56"/>
    </location>
</feature>
<sequence length="530" mass="59218">MPIGPKQAFLFLKNRITRTVDGLEDRIPIDLGEKALCTSGSNNEESSSEIEALDLDTETRGSEPSWGSRAQFTNSSTAVGCSDGGTDMTTGLFDTMLLPDEVLAYIFEIGEDYWEDGVGAFAVSVSHVSHRFRDIALQTARLWTSLSTNFCADKTGTFLHRSKNGNLDVNFIPASLSRAIKDQETVAVKLIRQSHRWEHLRIDDDCSPNTLNLISPVLRTSSYILPRLRSIEHNGIEKQRISLPLPNAPSLTHFYGNNSYPSIVRVTTVTNAELFFGGSMGLGRLYLRDFIDVLATPFKNVLSLTLTFDSLSTTDAMNRSFSMPSVQTLSINVRLSTKLALTNVVNHAHFPKVSTLRVSLHLMCQDDDIHGYLNTIICSQSDFGATVTSLRIHLQTAGVSLQSRDSVSSKEVFLKQLFQDFWRLQHLDIRATTIPFPEGKGIWEGLLENLPPLHTLSFEQCDGLYPWHLTSLTRKLREIPHSLTFVGLRINRCRNLSSEFLDTVQDLMDGKLTWTGVERGAYVKSLATLR</sequence>
<organism evidence="2 3">
    <name type="scientific">Rickenella mellea</name>
    <dbReference type="NCBI Taxonomy" id="50990"/>
    <lineage>
        <taxon>Eukaryota</taxon>
        <taxon>Fungi</taxon>
        <taxon>Dikarya</taxon>
        <taxon>Basidiomycota</taxon>
        <taxon>Agaricomycotina</taxon>
        <taxon>Agaricomycetes</taxon>
        <taxon>Hymenochaetales</taxon>
        <taxon>Rickenellaceae</taxon>
        <taxon>Rickenella</taxon>
    </lineage>
</organism>
<proteinExistence type="predicted"/>
<name>A0A4Y7PPY9_9AGAM</name>
<evidence type="ECO:0000256" key="1">
    <source>
        <dbReference type="SAM" id="MobiDB-lite"/>
    </source>
</evidence>
<gene>
    <name evidence="2" type="ORF">BD410DRAFT_588719</name>
</gene>